<dbReference type="Gene3D" id="2.160.20.120">
    <property type="match status" value="1"/>
</dbReference>
<gene>
    <name evidence="3" type="ORF">H7B67_09970</name>
</gene>
<dbReference type="PANTHER" id="PTHR34094:SF1">
    <property type="entry name" value="PROTEIN FAM185A"/>
    <property type="match status" value="1"/>
</dbReference>
<accession>A0A841STV8</accession>
<evidence type="ECO:0000313" key="4">
    <source>
        <dbReference type="Proteomes" id="UP000535838"/>
    </source>
</evidence>
<dbReference type="PANTHER" id="PTHR34094">
    <property type="match status" value="1"/>
</dbReference>
<reference evidence="3 4" key="1">
    <citation type="submission" date="2020-08" db="EMBL/GenBank/DDBJ databases">
        <title>Cohnella phylogeny.</title>
        <authorList>
            <person name="Dunlap C."/>
        </authorList>
    </citation>
    <scope>NUCLEOTIDE SEQUENCE [LARGE SCALE GENOMIC DNA]</scope>
    <source>
        <strain evidence="3 4">DSM 25241</strain>
    </source>
</reference>
<organism evidence="3 4">
    <name type="scientific">Cohnella thailandensis</name>
    <dbReference type="NCBI Taxonomy" id="557557"/>
    <lineage>
        <taxon>Bacteria</taxon>
        <taxon>Bacillati</taxon>
        <taxon>Bacillota</taxon>
        <taxon>Bacilli</taxon>
        <taxon>Bacillales</taxon>
        <taxon>Paenibacillaceae</taxon>
        <taxon>Cohnella</taxon>
    </lineage>
</organism>
<dbReference type="Pfam" id="PF13349">
    <property type="entry name" value="DUF4097"/>
    <property type="match status" value="1"/>
</dbReference>
<evidence type="ECO:0000313" key="3">
    <source>
        <dbReference type="EMBL" id="MBB6634439.1"/>
    </source>
</evidence>
<protein>
    <submittedName>
        <fullName evidence="3">DUF4097 family beta strand repeat protein</fullName>
    </submittedName>
</protein>
<evidence type="ECO:0000259" key="2">
    <source>
        <dbReference type="Pfam" id="PF13349"/>
    </source>
</evidence>
<keyword evidence="4" id="KW-1185">Reference proteome</keyword>
<evidence type="ECO:0000256" key="1">
    <source>
        <dbReference type="SAM" id="MobiDB-lite"/>
    </source>
</evidence>
<comment type="caution">
    <text evidence="3">The sequence shown here is derived from an EMBL/GenBank/DDBJ whole genome shotgun (WGS) entry which is preliminary data.</text>
</comment>
<feature type="domain" description="DUF4097" evidence="2">
    <location>
        <begin position="45"/>
        <end position="266"/>
    </location>
</feature>
<sequence>MGIGGAAFYNFQFGEDKQSYEHIMKLGSKDLKQLAVQSDSLGLRVSFVPSEDGTNSVRIAGRAKEEIIDQVRNARLSGGVLKINMKEGWSFASFDFDFNSVQEITVSLTEEAAAALQSFKVDTDSGSVRVNGAAAAKGEIESDSGSIKLYGFQGETLELESDSGSIHAENLTAALTASSESGSITIDHLKGVSKLESDSGSIRLLKDDASDADIKSDSGSVRVEVPNDFGGFYDLKSDSGSVRSPDSEKRTTETIKVRTDSGSIRVTQP</sequence>
<feature type="compositionally biased region" description="Basic and acidic residues" evidence="1">
    <location>
        <begin position="245"/>
        <end position="259"/>
    </location>
</feature>
<dbReference type="AlphaFoldDB" id="A0A841STV8"/>
<proteinExistence type="predicted"/>
<dbReference type="InterPro" id="IPR025164">
    <property type="entry name" value="Toastrack_DUF4097"/>
</dbReference>
<feature type="compositionally biased region" description="Polar residues" evidence="1">
    <location>
        <begin position="260"/>
        <end position="269"/>
    </location>
</feature>
<name>A0A841STV8_9BACL</name>
<dbReference type="Proteomes" id="UP000535838">
    <property type="component" value="Unassembled WGS sequence"/>
</dbReference>
<feature type="region of interest" description="Disordered" evidence="1">
    <location>
        <begin position="234"/>
        <end position="269"/>
    </location>
</feature>
<dbReference type="EMBL" id="JACJVQ010000006">
    <property type="protein sequence ID" value="MBB6634439.1"/>
    <property type="molecule type" value="Genomic_DNA"/>
</dbReference>